<name>K6UYQ4_9ACTN</name>
<dbReference type="EMBL" id="BAHC01000030">
    <property type="protein sequence ID" value="GAB88598.1"/>
    <property type="molecule type" value="Genomic_DNA"/>
</dbReference>
<evidence type="ECO:0000259" key="4">
    <source>
        <dbReference type="SMART" id="SM00701"/>
    </source>
</evidence>
<feature type="domain" description="N-acetylmuramoyl-L-alanine amidase" evidence="3">
    <location>
        <begin position="250"/>
        <end position="414"/>
    </location>
</feature>
<dbReference type="CDD" id="cd06583">
    <property type="entry name" value="PGRP"/>
    <property type="match status" value="1"/>
</dbReference>
<dbReference type="PANTHER" id="PTHR11022">
    <property type="entry name" value="PEPTIDOGLYCAN RECOGNITION PROTEIN"/>
    <property type="match status" value="1"/>
</dbReference>
<dbReference type="PANTHER" id="PTHR11022:SF41">
    <property type="entry name" value="PEPTIDOGLYCAN-RECOGNITION PROTEIN LC-RELATED"/>
    <property type="match status" value="1"/>
</dbReference>
<evidence type="ECO:0000256" key="1">
    <source>
        <dbReference type="ARBA" id="ARBA00007553"/>
    </source>
</evidence>
<evidence type="ECO:0000259" key="3">
    <source>
        <dbReference type="SMART" id="SM00644"/>
    </source>
</evidence>
<dbReference type="GO" id="GO:0008270">
    <property type="term" value="F:zinc ion binding"/>
    <property type="evidence" value="ECO:0007669"/>
    <property type="project" value="InterPro"/>
</dbReference>
<dbReference type="InterPro" id="IPR006619">
    <property type="entry name" value="PGRP_domain_met/bac"/>
</dbReference>
<feature type="compositionally biased region" description="Pro residues" evidence="2">
    <location>
        <begin position="436"/>
        <end position="475"/>
    </location>
</feature>
<reference evidence="5 6" key="1">
    <citation type="submission" date="2012-08" db="EMBL/GenBank/DDBJ databases">
        <title>Whole genome shotgun sequence of Gordonia rhizosphera NBRC 16068.</title>
        <authorList>
            <person name="Takarada H."/>
            <person name="Isaki S."/>
            <person name="Hosoyama A."/>
            <person name="Tsuchikane K."/>
            <person name="Katsumata H."/>
            <person name="Baba S."/>
            <person name="Ohji S."/>
            <person name="Yamazaki S."/>
            <person name="Fujita N."/>
        </authorList>
    </citation>
    <scope>NUCLEOTIDE SEQUENCE [LARGE SCALE GENOMIC DNA]</scope>
    <source>
        <strain evidence="5 6">NBRC 16068</strain>
    </source>
</reference>
<dbReference type="Pfam" id="PF01510">
    <property type="entry name" value="Amidase_2"/>
    <property type="match status" value="1"/>
</dbReference>
<dbReference type="SMART" id="SM00701">
    <property type="entry name" value="PGRP"/>
    <property type="match status" value="1"/>
</dbReference>
<comment type="caution">
    <text evidence="5">The sequence shown here is derived from an EMBL/GenBank/DDBJ whole genome shotgun (WGS) entry which is preliminary data.</text>
</comment>
<evidence type="ECO:0000313" key="6">
    <source>
        <dbReference type="Proteomes" id="UP000008363"/>
    </source>
</evidence>
<accession>K6UYQ4</accession>
<dbReference type="RefSeq" id="WP_006330147.1">
    <property type="nucleotide sequence ID" value="NZ_BAHC01000030.1"/>
</dbReference>
<gene>
    <name evidence="5" type="ORF">GORHZ_030_00030</name>
</gene>
<dbReference type="SMART" id="SM00644">
    <property type="entry name" value="Ami_2"/>
    <property type="match status" value="1"/>
</dbReference>
<comment type="similarity">
    <text evidence="1">Belongs to the N-acetylmuramoyl-L-alanine amidase 2 family.</text>
</comment>
<feature type="domain" description="Peptidoglycan recognition protein family" evidence="4">
    <location>
        <begin position="237"/>
        <end position="381"/>
    </location>
</feature>
<dbReference type="InterPro" id="IPR036505">
    <property type="entry name" value="Amidase/PGRP_sf"/>
</dbReference>
<dbReference type="SUPFAM" id="SSF55846">
    <property type="entry name" value="N-acetylmuramoyl-L-alanine amidase-like"/>
    <property type="match status" value="1"/>
</dbReference>
<proteinExistence type="inferred from homology"/>
<dbReference type="OrthoDB" id="514320at2"/>
<dbReference type="GO" id="GO:0009253">
    <property type="term" value="P:peptidoglycan catabolic process"/>
    <property type="evidence" value="ECO:0007669"/>
    <property type="project" value="InterPro"/>
</dbReference>
<dbReference type="Gene3D" id="3.40.80.10">
    <property type="entry name" value="Peptidoglycan recognition protein-like"/>
    <property type="match status" value="1"/>
</dbReference>
<evidence type="ECO:0008006" key="7">
    <source>
        <dbReference type="Google" id="ProtNLM"/>
    </source>
</evidence>
<feature type="region of interest" description="Disordered" evidence="2">
    <location>
        <begin position="429"/>
        <end position="475"/>
    </location>
</feature>
<keyword evidence="6" id="KW-1185">Reference proteome</keyword>
<dbReference type="eggNOG" id="COG5479">
    <property type="taxonomic scope" value="Bacteria"/>
</dbReference>
<sequence length="475" mass="49196">MRRVRPNAIPRRSVVLATVAAAIVASPFAVVLTGSDPRPTDRHRDLPTTAIEQVGLAELTTTVLDLAGSGLSAAGVRLPDIDPLEVPPMVDGRPVGVAVQHLVRDNPLKMVAFTWERPVDASMLLRARNGDGSWGEWTKLAPVHADGTPSPEHPMGTEPVWVGDATEVQVAMTDHGLAIPAAEPAAGGLVELGIGTASTVIKTLLTVALGAVKATLISPESLLSLGSSLLSPLLGGPSVVARAQWGADESVRCSQPTFSPAIRGAIVHHTAGNNDYTPAQSAEIVRGIYAYHARTLRWCDIGYNALVDKYGQIFEGAFGGLDRNVEGTHTGGFNKSTVGVSMIGNLDQAAPSAAMVSAVARFLRWRLNRAGVNPAGTAQLTAESFSDSKFRAGAQTDLPAISGHRDYNNTSCPGELGYSALGPIRAMVAGAAPEAETPPPSQAPVPSDPSASPAPEPSASPAPEPSASPAPPVSR</sequence>
<evidence type="ECO:0000256" key="2">
    <source>
        <dbReference type="SAM" id="MobiDB-lite"/>
    </source>
</evidence>
<evidence type="ECO:0000313" key="5">
    <source>
        <dbReference type="EMBL" id="GAB88598.1"/>
    </source>
</evidence>
<protein>
    <recommendedName>
        <fullName evidence="7">N-acetylmuramoyl-L-alanine amidase</fullName>
    </recommendedName>
</protein>
<dbReference type="InterPro" id="IPR002502">
    <property type="entry name" value="Amidase_domain"/>
</dbReference>
<dbReference type="AlphaFoldDB" id="K6UYQ4"/>
<dbReference type="GO" id="GO:0008745">
    <property type="term" value="F:N-acetylmuramoyl-L-alanine amidase activity"/>
    <property type="evidence" value="ECO:0007669"/>
    <property type="project" value="InterPro"/>
</dbReference>
<dbReference type="STRING" id="1108045.GORHZ_030_00030"/>
<dbReference type="Proteomes" id="UP000008363">
    <property type="component" value="Unassembled WGS sequence"/>
</dbReference>
<organism evidence="5 6">
    <name type="scientific">Gordonia rhizosphera NBRC 16068</name>
    <dbReference type="NCBI Taxonomy" id="1108045"/>
    <lineage>
        <taxon>Bacteria</taxon>
        <taxon>Bacillati</taxon>
        <taxon>Actinomycetota</taxon>
        <taxon>Actinomycetes</taxon>
        <taxon>Mycobacteriales</taxon>
        <taxon>Gordoniaceae</taxon>
        <taxon>Gordonia</taxon>
    </lineage>
</organism>
<dbReference type="InterPro" id="IPR015510">
    <property type="entry name" value="PGRP"/>
</dbReference>